<evidence type="ECO:0000313" key="1">
    <source>
        <dbReference type="EMBL" id="KAJ0041217.1"/>
    </source>
</evidence>
<keyword evidence="2" id="KW-1185">Reference proteome</keyword>
<name>A0ACC0YS24_9ROSI</name>
<comment type="caution">
    <text evidence="1">The sequence shown here is derived from an EMBL/GenBank/DDBJ whole genome shotgun (WGS) entry which is preliminary data.</text>
</comment>
<proteinExistence type="predicted"/>
<reference evidence="2" key="1">
    <citation type="journal article" date="2023" name="G3 (Bethesda)">
        <title>Genome assembly and association tests identify interacting loci associated with vigor, precocity, and sex in interspecific pistachio rootstocks.</title>
        <authorList>
            <person name="Palmer W."/>
            <person name="Jacygrad E."/>
            <person name="Sagayaradj S."/>
            <person name="Cavanaugh K."/>
            <person name="Han R."/>
            <person name="Bertier L."/>
            <person name="Beede B."/>
            <person name="Kafkas S."/>
            <person name="Golino D."/>
            <person name="Preece J."/>
            <person name="Michelmore R."/>
        </authorList>
    </citation>
    <scope>NUCLEOTIDE SEQUENCE [LARGE SCALE GENOMIC DNA]</scope>
</reference>
<gene>
    <name evidence="1" type="ORF">Pint_26989</name>
</gene>
<dbReference type="Proteomes" id="UP001163603">
    <property type="component" value="Chromosome 5"/>
</dbReference>
<accession>A0ACC0YS24</accession>
<organism evidence="1 2">
    <name type="scientific">Pistacia integerrima</name>
    <dbReference type="NCBI Taxonomy" id="434235"/>
    <lineage>
        <taxon>Eukaryota</taxon>
        <taxon>Viridiplantae</taxon>
        <taxon>Streptophyta</taxon>
        <taxon>Embryophyta</taxon>
        <taxon>Tracheophyta</taxon>
        <taxon>Spermatophyta</taxon>
        <taxon>Magnoliopsida</taxon>
        <taxon>eudicotyledons</taxon>
        <taxon>Gunneridae</taxon>
        <taxon>Pentapetalae</taxon>
        <taxon>rosids</taxon>
        <taxon>malvids</taxon>
        <taxon>Sapindales</taxon>
        <taxon>Anacardiaceae</taxon>
        <taxon>Pistacia</taxon>
    </lineage>
</organism>
<sequence>MSERCSREMDDVLFMSCHSQFREEESRLSLVAEKRKEAWERLENAASHQPIARNTAILVTPLPVNTALPPTGKSPISIEGVEVFAMYLSESKKLVLSKPDNDVEISLGSLCKKLCSMGSFGLFA</sequence>
<dbReference type="EMBL" id="CM047740">
    <property type="protein sequence ID" value="KAJ0041217.1"/>
    <property type="molecule type" value="Genomic_DNA"/>
</dbReference>
<protein>
    <submittedName>
        <fullName evidence="1">Uncharacterized protein</fullName>
    </submittedName>
</protein>
<evidence type="ECO:0000313" key="2">
    <source>
        <dbReference type="Proteomes" id="UP001163603"/>
    </source>
</evidence>